<feature type="signal peptide" evidence="1">
    <location>
        <begin position="1"/>
        <end position="39"/>
    </location>
</feature>
<evidence type="ECO:0000313" key="2">
    <source>
        <dbReference type="EMBL" id="MFB9992329.1"/>
    </source>
</evidence>
<gene>
    <name evidence="2" type="ORF">ACFFLM_10175</name>
</gene>
<keyword evidence="1" id="KW-0732">Signal</keyword>
<evidence type="ECO:0000256" key="1">
    <source>
        <dbReference type="SAM" id="SignalP"/>
    </source>
</evidence>
<comment type="caution">
    <text evidence="2">The sequence shown here is derived from an EMBL/GenBank/DDBJ whole genome shotgun (WGS) entry which is preliminary data.</text>
</comment>
<proteinExistence type="predicted"/>
<evidence type="ECO:0000313" key="3">
    <source>
        <dbReference type="Proteomes" id="UP001589733"/>
    </source>
</evidence>
<accession>A0ABV6AXU4</accession>
<dbReference type="EMBL" id="JBHLYR010000031">
    <property type="protein sequence ID" value="MFB9992329.1"/>
    <property type="molecule type" value="Genomic_DNA"/>
</dbReference>
<name>A0ABV6AXU4_9DEIO</name>
<organism evidence="2 3">
    <name type="scientific">Deinococcus oregonensis</name>
    <dbReference type="NCBI Taxonomy" id="1805970"/>
    <lineage>
        <taxon>Bacteria</taxon>
        <taxon>Thermotogati</taxon>
        <taxon>Deinococcota</taxon>
        <taxon>Deinococci</taxon>
        <taxon>Deinococcales</taxon>
        <taxon>Deinococcaceae</taxon>
        <taxon>Deinococcus</taxon>
    </lineage>
</organism>
<protein>
    <recommendedName>
        <fullName evidence="4">Fimbrial biogenesis outer membrane usher protein</fullName>
    </recommendedName>
</protein>
<evidence type="ECO:0008006" key="4">
    <source>
        <dbReference type="Google" id="ProtNLM"/>
    </source>
</evidence>
<keyword evidence="3" id="KW-1185">Reference proteome</keyword>
<dbReference type="Proteomes" id="UP001589733">
    <property type="component" value="Unassembled WGS sequence"/>
</dbReference>
<reference evidence="2 3" key="1">
    <citation type="submission" date="2024-09" db="EMBL/GenBank/DDBJ databases">
        <authorList>
            <person name="Sun Q."/>
            <person name="Mori K."/>
        </authorList>
    </citation>
    <scope>NUCLEOTIDE SEQUENCE [LARGE SCALE GENOMIC DNA]</scope>
    <source>
        <strain evidence="2 3">JCM 13503</strain>
    </source>
</reference>
<feature type="chain" id="PRO_5047223739" description="Fimbrial biogenesis outer membrane usher protein" evidence="1">
    <location>
        <begin position="40"/>
        <end position="776"/>
    </location>
</feature>
<dbReference type="RefSeq" id="WP_380008991.1">
    <property type="nucleotide sequence ID" value="NZ_JBHLYR010000031.1"/>
</dbReference>
<sequence length="776" mass="80480">MKRSSFPDGTGAERMVRRPQQPWGLIPLLLGLALGAASAQTEPTAPASPMPVATCNSPEELLRVRVGQSERGTQIVRVQRSAGVAGAGTNSGEVAPDILFPPVILRTAEQPYIAERIDCDGIQLVRLNSSLTVRYLENAQEVRITPAPAQLGNQSTDIAARLRAENVREVQPVFGVDYGVRGSVGYGGNTGAEDPTDGSGNAIRFGEAVGYLGVGASTERISGYAGVATNRDVDGVLSTDIRASAQYTVNDDLAVYAGYHAAPGPGHPTYDSSQFSGVGAAYRRGLQRFFPSLKLELAEPATITVYVNNQRLTALEAAAGTLELLNIPLPNAGEAEITLLIEDETGVSRRTVRAPSVAAGLGAGALVLGGVAGYDGTGWAASVTGQYGFSATTSFGVQAQGSTVGTYSLGAQVLYSSELLSGTLGAAVNRGLVGDELQAPRVTVTANATAIRTPVVISGGVVADLNDFQQSSVGVRATYDARPWYFSLGASSRLTPNTWTVQSSASRQLGSQWGITAGVSVRSGGAQARIGTTYVFSPQWRASAEVGLSGGQLSPSGSVTFTPDSTQAVSLNAQPGLIVGSYVLNRGVHLALRASPSRAFGEISGAVTAMNGRLTFQPRLSQYGVLLRTGVPGLTVRVNGKAVGLTDTLGEVLLTKLPSGQSSTLGIAPNELPIGVAFESVTVSVLPALNGITVIDWRSNFKVSSFVRFSWSSTELAANADLYLNGERIFIDDEGYGLVPVLGIATTAELRSQDGARRCTLSLQPGAAAASCAAGP</sequence>